<dbReference type="EMBL" id="CP067089">
    <property type="protein sequence ID" value="QQO11235.1"/>
    <property type="molecule type" value="Genomic_DNA"/>
</dbReference>
<dbReference type="RefSeq" id="WP_215628544.1">
    <property type="nucleotide sequence ID" value="NZ_CP067089.2"/>
</dbReference>
<reference evidence="2" key="1">
    <citation type="submission" date="2021-01" db="EMBL/GenBank/DDBJ databases">
        <title>Description of Breznakiella homolactica.</title>
        <authorList>
            <person name="Song Y."/>
            <person name="Brune A."/>
        </authorList>
    </citation>
    <scope>NUCLEOTIDE SEQUENCE</scope>
    <source>
        <strain evidence="2">RmG30</strain>
    </source>
</reference>
<gene>
    <name evidence="2" type="ORF">JFL75_10100</name>
</gene>
<keyword evidence="3" id="KW-1185">Reference proteome</keyword>
<dbReference type="InterPro" id="IPR001623">
    <property type="entry name" value="DnaJ_domain"/>
</dbReference>
<protein>
    <submittedName>
        <fullName evidence="2">J domain-containing protein</fullName>
    </submittedName>
</protein>
<dbReference type="PRINTS" id="PR00625">
    <property type="entry name" value="JDOMAIN"/>
</dbReference>
<dbReference type="SUPFAM" id="SSF46565">
    <property type="entry name" value="Chaperone J-domain"/>
    <property type="match status" value="1"/>
</dbReference>
<evidence type="ECO:0000313" key="2">
    <source>
        <dbReference type="EMBL" id="QQO11235.1"/>
    </source>
</evidence>
<organism evidence="2 3">
    <name type="scientific">Breznakiella homolactica</name>
    <dbReference type="NCBI Taxonomy" id="2798577"/>
    <lineage>
        <taxon>Bacteria</taxon>
        <taxon>Pseudomonadati</taxon>
        <taxon>Spirochaetota</taxon>
        <taxon>Spirochaetia</taxon>
        <taxon>Spirochaetales</taxon>
        <taxon>Breznakiellaceae</taxon>
        <taxon>Breznakiella</taxon>
    </lineage>
</organism>
<dbReference type="PROSITE" id="PS50076">
    <property type="entry name" value="DNAJ_2"/>
    <property type="match status" value="1"/>
</dbReference>
<name>A0A7T7XRP7_9SPIR</name>
<accession>A0A7T7XRP7</accession>
<proteinExistence type="predicted"/>
<dbReference type="AlphaFoldDB" id="A0A7T7XRP7"/>
<dbReference type="InterPro" id="IPR036869">
    <property type="entry name" value="J_dom_sf"/>
</dbReference>
<dbReference type="Pfam" id="PF00226">
    <property type="entry name" value="DnaJ"/>
    <property type="match status" value="1"/>
</dbReference>
<evidence type="ECO:0000313" key="3">
    <source>
        <dbReference type="Proteomes" id="UP000595917"/>
    </source>
</evidence>
<dbReference type="SMART" id="SM00271">
    <property type="entry name" value="DnaJ"/>
    <property type="match status" value="1"/>
</dbReference>
<dbReference type="CDD" id="cd06257">
    <property type="entry name" value="DnaJ"/>
    <property type="match status" value="1"/>
</dbReference>
<dbReference type="KEGG" id="bhc:JFL75_10100"/>
<dbReference type="Gene3D" id="1.10.287.110">
    <property type="entry name" value="DnaJ domain"/>
    <property type="match status" value="1"/>
</dbReference>
<evidence type="ECO:0000259" key="1">
    <source>
        <dbReference type="PROSITE" id="PS50076"/>
    </source>
</evidence>
<dbReference type="Proteomes" id="UP000595917">
    <property type="component" value="Chromosome"/>
</dbReference>
<feature type="domain" description="J" evidence="1">
    <location>
        <begin position="3"/>
        <end position="66"/>
    </location>
</feature>
<dbReference type="InterPro" id="IPR052763">
    <property type="entry name" value="DnaJ_C4"/>
</dbReference>
<sequence>MENYYTILGITHGAGPGEVKRAFRERAKKIHPDVAGETAHGEMRKLITAYEVLSDPERRQEYDRAYDRFVKPHNFDYRAFLREQKDDPECQAKLIFFDLLHLEEDEALEIWDAQGGLGFSMEQYLEREDWMDCTFILAEELEKRSRYYESFVLLADLVREERRRPYFRHFMPEVEMFLKELVRLRLRASVDDETYVEAMETLLELGFPRRDEARWMRSMAETLVKMGESGAARAVLQEALQRDPSLSNVVQLRRKLKI</sequence>
<dbReference type="PANTHER" id="PTHR44825">
    <property type="match status" value="1"/>
</dbReference>
<dbReference type="PANTHER" id="PTHR44825:SF1">
    <property type="entry name" value="DNAJ HOMOLOG SUBFAMILY C MEMBER 4"/>
    <property type="match status" value="1"/>
</dbReference>